<reference evidence="4 5" key="1">
    <citation type="submission" date="2020-08" db="EMBL/GenBank/DDBJ databases">
        <title>Genomic Encyclopedia of Type Strains, Phase III (KMG-III): the genomes of soil and plant-associated and newly described type strains.</title>
        <authorList>
            <person name="Whitman W."/>
        </authorList>
    </citation>
    <scope>NUCLEOTIDE SEQUENCE [LARGE SCALE GENOMIC DNA]</scope>
    <source>
        <strain evidence="4 5">CECT 8088</strain>
    </source>
</reference>
<feature type="signal peptide" evidence="3">
    <location>
        <begin position="1"/>
        <end position="24"/>
    </location>
</feature>
<dbReference type="EMBL" id="JACHXV010000003">
    <property type="protein sequence ID" value="MBB3173251.1"/>
    <property type="molecule type" value="Genomic_DNA"/>
</dbReference>
<comment type="caution">
    <text evidence="4">The sequence shown here is derived from an EMBL/GenBank/DDBJ whole genome shotgun (WGS) entry which is preliminary data.</text>
</comment>
<dbReference type="Pfam" id="PF03938">
    <property type="entry name" value="OmpH"/>
    <property type="match status" value="1"/>
</dbReference>
<dbReference type="SMART" id="SM00935">
    <property type="entry name" value="OmpH"/>
    <property type="match status" value="1"/>
</dbReference>
<dbReference type="AlphaFoldDB" id="A0A839V156"/>
<keyword evidence="5" id="KW-1185">Reference proteome</keyword>
<accession>A0A839V156</accession>
<evidence type="ECO:0000313" key="4">
    <source>
        <dbReference type="EMBL" id="MBB3173251.1"/>
    </source>
</evidence>
<feature type="compositionally biased region" description="Pro residues" evidence="2">
    <location>
        <begin position="78"/>
        <end position="89"/>
    </location>
</feature>
<evidence type="ECO:0000313" key="5">
    <source>
        <dbReference type="Proteomes" id="UP000557688"/>
    </source>
</evidence>
<protein>
    <submittedName>
        <fullName evidence="4">Skp family chaperone for outer membrane proteins</fullName>
    </submittedName>
</protein>
<evidence type="ECO:0000256" key="3">
    <source>
        <dbReference type="SAM" id="SignalP"/>
    </source>
</evidence>
<dbReference type="Proteomes" id="UP000557688">
    <property type="component" value="Unassembled WGS sequence"/>
</dbReference>
<organism evidence="4 5">
    <name type="scientific">Endobacter medicaginis</name>
    <dbReference type="NCBI Taxonomy" id="1181271"/>
    <lineage>
        <taxon>Bacteria</taxon>
        <taxon>Pseudomonadati</taxon>
        <taxon>Pseudomonadota</taxon>
        <taxon>Alphaproteobacteria</taxon>
        <taxon>Acetobacterales</taxon>
        <taxon>Acetobacteraceae</taxon>
        <taxon>Endobacter</taxon>
    </lineage>
</organism>
<dbReference type="Gene3D" id="3.30.910.20">
    <property type="entry name" value="Skp domain"/>
    <property type="match status" value="1"/>
</dbReference>
<name>A0A839V156_9PROT</name>
<feature type="chain" id="PRO_5032847011" evidence="3">
    <location>
        <begin position="25"/>
        <end position="285"/>
    </location>
</feature>
<keyword evidence="1" id="KW-0175">Coiled coil</keyword>
<keyword evidence="3" id="KW-0732">Signal</keyword>
<evidence type="ECO:0000256" key="1">
    <source>
        <dbReference type="SAM" id="Coils"/>
    </source>
</evidence>
<feature type="region of interest" description="Disordered" evidence="2">
    <location>
        <begin position="249"/>
        <end position="285"/>
    </location>
</feature>
<dbReference type="GO" id="GO:0051082">
    <property type="term" value="F:unfolded protein binding"/>
    <property type="evidence" value="ECO:0007669"/>
    <property type="project" value="InterPro"/>
</dbReference>
<evidence type="ECO:0000256" key="2">
    <source>
        <dbReference type="SAM" id="MobiDB-lite"/>
    </source>
</evidence>
<gene>
    <name evidence="4" type="ORF">FHR90_001069</name>
</gene>
<proteinExistence type="predicted"/>
<sequence>MSRLVSAAGVLAAALSLQPLAAHAQAQSGKGWFVPQAAAPQGDAPHSVVRRAAPAPRPAPVQQPADDDQQAASNGAPPVLPLPPVPSVPEQPKASAPPSAVIGVLSVPDVMANSTAAQEIEKTLGARRDALQADAQKEQASWREVQQQIQSGKGLTQEQAQAKLRALQERVARAQRDFRERNRIIQEAAQVALGQVERTLVQVIKQVAAAHGMNLVLHREQVALSMPALDVTQSVADVLNKSLPRVFIPADGEDPEKLAKSGKFPTTADAPANATPAPQAVSAPK</sequence>
<feature type="coiled-coil region" evidence="1">
    <location>
        <begin position="157"/>
        <end position="184"/>
    </location>
</feature>
<dbReference type="RefSeq" id="WP_246330041.1">
    <property type="nucleotide sequence ID" value="NZ_JACHXV010000003.1"/>
</dbReference>
<dbReference type="SUPFAM" id="SSF111384">
    <property type="entry name" value="OmpH-like"/>
    <property type="match status" value="1"/>
</dbReference>
<feature type="region of interest" description="Disordered" evidence="2">
    <location>
        <begin position="34"/>
        <end position="98"/>
    </location>
</feature>
<dbReference type="InterPro" id="IPR024930">
    <property type="entry name" value="Skp_dom_sf"/>
</dbReference>
<feature type="compositionally biased region" description="Low complexity" evidence="2">
    <location>
        <begin position="265"/>
        <end position="285"/>
    </location>
</feature>
<dbReference type="InterPro" id="IPR005632">
    <property type="entry name" value="Chaperone_Skp"/>
</dbReference>